<proteinExistence type="predicted"/>
<protein>
    <submittedName>
        <fullName evidence="1">Uncharacterized protein</fullName>
    </submittedName>
</protein>
<comment type="caution">
    <text evidence="1">The sequence shown here is derived from an EMBL/GenBank/DDBJ whole genome shotgun (WGS) entry which is preliminary data.</text>
</comment>
<sequence>MKECPICKKIKEEKEKFYKSLNKPIYLCKEHLKEALLLNPRLYQDKEIQKEDICPICELEKKIISYYNGDFSDLCLYHLKIFEDKIPENTWKILIKEWEDYLKHIHNVIESYSYNQTPLKENYVMEILDLLLGTGRKIR</sequence>
<dbReference type="AlphaFoldDB" id="A0A7C3RNH4"/>
<accession>A0A7C3RNH4</accession>
<organism evidence="1">
    <name type="scientific">Dictyoglomus thermophilum</name>
    <dbReference type="NCBI Taxonomy" id="14"/>
    <lineage>
        <taxon>Bacteria</taxon>
        <taxon>Pseudomonadati</taxon>
        <taxon>Dictyoglomota</taxon>
        <taxon>Dictyoglomia</taxon>
        <taxon>Dictyoglomales</taxon>
        <taxon>Dictyoglomaceae</taxon>
        <taxon>Dictyoglomus</taxon>
    </lineage>
</organism>
<evidence type="ECO:0000313" key="1">
    <source>
        <dbReference type="EMBL" id="HFX14357.1"/>
    </source>
</evidence>
<dbReference type="EMBL" id="DTIN01000044">
    <property type="protein sequence ID" value="HFX14357.1"/>
    <property type="molecule type" value="Genomic_DNA"/>
</dbReference>
<gene>
    <name evidence="1" type="ORF">ENW00_09510</name>
</gene>
<reference evidence="1" key="1">
    <citation type="journal article" date="2020" name="mSystems">
        <title>Genome- and Community-Level Interaction Insights into Carbon Utilization and Element Cycling Functions of Hydrothermarchaeota in Hydrothermal Sediment.</title>
        <authorList>
            <person name="Zhou Z."/>
            <person name="Liu Y."/>
            <person name="Xu W."/>
            <person name="Pan J."/>
            <person name="Luo Z.H."/>
            <person name="Li M."/>
        </authorList>
    </citation>
    <scope>NUCLEOTIDE SEQUENCE [LARGE SCALE GENOMIC DNA]</scope>
    <source>
        <strain evidence="1">SpSt-81</strain>
    </source>
</reference>
<name>A0A7C3RNH4_DICTH</name>